<organism evidence="1 2">
    <name type="scientific">Agathobacter rectalis</name>
    <dbReference type="NCBI Taxonomy" id="39491"/>
    <lineage>
        <taxon>Bacteria</taxon>
        <taxon>Bacillati</taxon>
        <taxon>Bacillota</taxon>
        <taxon>Clostridia</taxon>
        <taxon>Lachnospirales</taxon>
        <taxon>Lachnospiraceae</taxon>
        <taxon>Agathobacter</taxon>
    </lineage>
</organism>
<dbReference type="Pfam" id="PF04860">
    <property type="entry name" value="Phage_portal"/>
    <property type="match status" value="1"/>
</dbReference>
<dbReference type="Proteomes" id="UP000260758">
    <property type="component" value="Unassembled WGS sequence"/>
</dbReference>
<sequence length="401" mass="46126">MSRGEYEPTGTLRDNDIVGAIADAIGKNVGKLKPQVIRKDEKGMVIKNDYLARLLSLRPCPEMSTYDFLYRIAVDLVYTSNSFSVIFWNKDFTRVESIQPITTTSYRIFEDDKNNILFRFRWDYDGKTYTVPYQNVIHVKARYNKRRFLGTTPDMELKRSLDLIETSGETIKNIVNRSNSLAGYLKYNNIADDEELKEIARNFQDAYMNKDNAGGIAAIDNTVEFKEISQRTPSIPTNQITFLRDNIYRYYGVNDKILTSTLNDTEFISFYENVIEPISVQLSYEFTFKLLTPREIGYGNRIDFVANLLQYATLQTRETIGGGMFDRGALTINEYRELMYYGPVEDGDQRLVSLNYVKVGDQSLYQVGQQNEPPDDTGANDREKRAMQAATRAYMQIMKGG</sequence>
<evidence type="ECO:0000313" key="1">
    <source>
        <dbReference type="EMBL" id="RGM73361.1"/>
    </source>
</evidence>
<dbReference type="AlphaFoldDB" id="A0A3E4YFR8"/>
<accession>A0A3E4YFR8</accession>
<reference evidence="1 2" key="1">
    <citation type="submission" date="2018-08" db="EMBL/GenBank/DDBJ databases">
        <title>A genome reference for cultivated species of the human gut microbiota.</title>
        <authorList>
            <person name="Zou Y."/>
            <person name="Xue W."/>
            <person name="Luo G."/>
        </authorList>
    </citation>
    <scope>NUCLEOTIDE SEQUENCE [LARGE SCALE GENOMIC DNA]</scope>
    <source>
        <strain evidence="1 2">OM07-13</strain>
    </source>
</reference>
<dbReference type="EMBL" id="QSTP01000002">
    <property type="protein sequence ID" value="RGM73361.1"/>
    <property type="molecule type" value="Genomic_DNA"/>
</dbReference>
<evidence type="ECO:0000313" key="2">
    <source>
        <dbReference type="Proteomes" id="UP000260758"/>
    </source>
</evidence>
<protein>
    <submittedName>
        <fullName evidence="1">Phage portal protein</fullName>
    </submittedName>
</protein>
<comment type="caution">
    <text evidence="1">The sequence shown here is derived from an EMBL/GenBank/DDBJ whole genome shotgun (WGS) entry which is preliminary data.</text>
</comment>
<proteinExistence type="predicted"/>
<gene>
    <name evidence="1" type="ORF">DXB99_04390</name>
</gene>
<name>A0A3E4YFR8_9FIRM</name>
<dbReference type="InterPro" id="IPR006944">
    <property type="entry name" value="Phage/GTA_portal"/>
</dbReference>